<dbReference type="NCBIfam" id="TIGR01730">
    <property type="entry name" value="RND_mfp"/>
    <property type="match status" value="1"/>
</dbReference>
<protein>
    <submittedName>
        <fullName evidence="7">HlyD family secretion protein</fullName>
    </submittedName>
</protein>
<dbReference type="Pfam" id="PF25990">
    <property type="entry name" value="Beta-barrel_YknX"/>
    <property type="match status" value="1"/>
</dbReference>
<dbReference type="EMBL" id="FMYM01000002">
    <property type="protein sequence ID" value="SDB85559.1"/>
    <property type="molecule type" value="Genomic_DNA"/>
</dbReference>
<dbReference type="AlphaFoldDB" id="A0A1G6GUB2"/>
<feature type="coiled-coil region" evidence="2">
    <location>
        <begin position="94"/>
        <end position="183"/>
    </location>
</feature>
<dbReference type="InterPro" id="IPR058639">
    <property type="entry name" value="BSH_YknX-like"/>
</dbReference>
<dbReference type="Pfam" id="PF25984">
    <property type="entry name" value="BSH_YknX"/>
    <property type="match status" value="1"/>
</dbReference>
<dbReference type="GO" id="GO:1990281">
    <property type="term" value="C:efflux pump complex"/>
    <property type="evidence" value="ECO:0007669"/>
    <property type="project" value="TreeGrafter"/>
</dbReference>
<dbReference type="Gene3D" id="2.40.420.20">
    <property type="match status" value="1"/>
</dbReference>
<dbReference type="GO" id="GO:0015562">
    <property type="term" value="F:efflux transmembrane transporter activity"/>
    <property type="evidence" value="ECO:0007669"/>
    <property type="project" value="TreeGrafter"/>
</dbReference>
<keyword evidence="8" id="KW-1185">Reference proteome</keyword>
<comment type="similarity">
    <text evidence="1">Belongs to the membrane fusion protein (MFP) (TC 8.A.1) family.</text>
</comment>
<sequence length="368" mass="41658">MFSKKRIMIMCGLLFLVVILSVNIKMLLSNTEVNVEVTSVENRKIESKVVVPGVLEYMNIQNVYYSAEKGEITEMFVSEGQTIDEGSPLLTYDISDLESEKQNALLSIRALNLQIENLNRQDDLLHEKEREIAKDIGEQEAAKSIREEHEQITLEKKLKEMELEKANSELENTKNKINRRSIKSELSGKVVAVNEHVNSSEVPTVTVAADQDFVIRGVISEFDVLNVEVGQTVRISTDIVEDQSWKGSVQRISRIPNKNSETGAIEYPIEITMENQDDHLISGLQMNMEIVTSGEEKIPSIHSDAIHHEEGQYFVYVYNEEGFAEKEEIEVGIIDGQYVEVLKGITEDHLIIIKSDEELYDGAEVVIQ</sequence>
<dbReference type="Pfam" id="PF25989">
    <property type="entry name" value="YknX_C"/>
    <property type="match status" value="1"/>
</dbReference>
<dbReference type="STRING" id="1464122.SAMN05421737_10228"/>
<dbReference type="PANTHER" id="PTHR30469:SF33">
    <property type="entry name" value="SLR1207 PROTEIN"/>
    <property type="match status" value="1"/>
</dbReference>
<dbReference type="RefSeq" id="WP_176763749.1">
    <property type="nucleotide sequence ID" value="NZ_FMYM01000002.1"/>
</dbReference>
<dbReference type="InterPro" id="IPR058636">
    <property type="entry name" value="Beta-barrel_YknX"/>
</dbReference>
<dbReference type="Gene3D" id="2.40.30.170">
    <property type="match status" value="1"/>
</dbReference>
<evidence type="ECO:0000313" key="7">
    <source>
        <dbReference type="EMBL" id="SDB85559.1"/>
    </source>
</evidence>
<evidence type="ECO:0000313" key="8">
    <source>
        <dbReference type="Proteomes" id="UP000242662"/>
    </source>
</evidence>
<feature type="domain" description="YknX-like alpha-helical hairpin" evidence="3">
    <location>
        <begin position="96"/>
        <end position="178"/>
    </location>
</feature>
<evidence type="ECO:0000256" key="1">
    <source>
        <dbReference type="ARBA" id="ARBA00009477"/>
    </source>
</evidence>
<evidence type="ECO:0000259" key="5">
    <source>
        <dbReference type="Pfam" id="PF25989"/>
    </source>
</evidence>
<evidence type="ECO:0000259" key="4">
    <source>
        <dbReference type="Pfam" id="PF25984"/>
    </source>
</evidence>
<evidence type="ECO:0000259" key="6">
    <source>
        <dbReference type="Pfam" id="PF25990"/>
    </source>
</evidence>
<feature type="domain" description="YknX-like barrel-sandwich hybrid" evidence="4">
    <location>
        <begin position="61"/>
        <end position="205"/>
    </location>
</feature>
<feature type="domain" description="YknX-like beta-barrel" evidence="6">
    <location>
        <begin position="213"/>
        <end position="290"/>
    </location>
</feature>
<feature type="domain" description="YknX-like C-terminal permuted SH3-like" evidence="5">
    <location>
        <begin position="303"/>
        <end position="366"/>
    </location>
</feature>
<dbReference type="Proteomes" id="UP000242662">
    <property type="component" value="Unassembled WGS sequence"/>
</dbReference>
<accession>A0A1G6GUB2</accession>
<dbReference type="InterPro" id="IPR006143">
    <property type="entry name" value="RND_pump_MFP"/>
</dbReference>
<dbReference type="InterPro" id="IPR058637">
    <property type="entry name" value="YknX-like_C"/>
</dbReference>
<proteinExistence type="inferred from homology"/>
<keyword evidence="2" id="KW-0175">Coiled coil</keyword>
<reference evidence="8" key="1">
    <citation type="submission" date="2016-09" db="EMBL/GenBank/DDBJ databases">
        <authorList>
            <person name="Varghese N."/>
            <person name="Submissions S."/>
        </authorList>
    </citation>
    <scope>NUCLEOTIDE SEQUENCE [LARGE SCALE GENOMIC DNA]</scope>
    <source>
        <strain evidence="8">25nlg</strain>
    </source>
</reference>
<gene>
    <name evidence="7" type="ORF">SAMN05421737_10228</name>
</gene>
<name>A0A1G6GUB2_9BACI</name>
<evidence type="ECO:0000259" key="3">
    <source>
        <dbReference type="Pfam" id="PF25982"/>
    </source>
</evidence>
<organism evidence="7 8">
    <name type="scientific">Shouchella lonarensis</name>
    <dbReference type="NCBI Taxonomy" id="1464122"/>
    <lineage>
        <taxon>Bacteria</taxon>
        <taxon>Bacillati</taxon>
        <taxon>Bacillota</taxon>
        <taxon>Bacilli</taxon>
        <taxon>Bacillales</taxon>
        <taxon>Bacillaceae</taxon>
        <taxon>Shouchella</taxon>
    </lineage>
</organism>
<dbReference type="InterPro" id="IPR058638">
    <property type="entry name" value="HH_YknX-like"/>
</dbReference>
<evidence type="ECO:0000256" key="2">
    <source>
        <dbReference type="SAM" id="Coils"/>
    </source>
</evidence>
<dbReference type="PANTHER" id="PTHR30469">
    <property type="entry name" value="MULTIDRUG RESISTANCE PROTEIN MDTA"/>
    <property type="match status" value="1"/>
</dbReference>
<dbReference type="Pfam" id="PF25982">
    <property type="entry name" value="HH_YknX"/>
    <property type="match status" value="1"/>
</dbReference>